<protein>
    <submittedName>
        <fullName evidence="2">Uncharacterized protein</fullName>
    </submittedName>
</protein>
<sequence>MTAPLRALLGFLAAALSVLTFHQGMWGLLYALGLMPRAPYPMVPVPPYGVPLLLNLCFWGGLYGLAYGFVWPRLARIPGWLSGLALGLLAALVSWFVVAPLKGQPLAGGFDPMRMLISILINGCWGIGVGLILPMLLPRSARLHSTSLR</sequence>
<evidence type="ECO:0000313" key="2">
    <source>
        <dbReference type="EMBL" id="SDC71029.1"/>
    </source>
</evidence>
<name>A0A1G6NT66_9PROT</name>
<feature type="transmembrane region" description="Helical" evidence="1">
    <location>
        <begin position="47"/>
        <end position="70"/>
    </location>
</feature>
<keyword evidence="1" id="KW-1133">Transmembrane helix</keyword>
<dbReference type="STRING" id="938405.SAMN02927895_02867"/>
<feature type="transmembrane region" description="Helical" evidence="1">
    <location>
        <begin position="77"/>
        <end position="97"/>
    </location>
</feature>
<keyword evidence="1" id="KW-0812">Transmembrane</keyword>
<organism evidence="2 3">
    <name type="scientific">Belnapia rosea</name>
    <dbReference type="NCBI Taxonomy" id="938405"/>
    <lineage>
        <taxon>Bacteria</taxon>
        <taxon>Pseudomonadati</taxon>
        <taxon>Pseudomonadota</taxon>
        <taxon>Alphaproteobacteria</taxon>
        <taxon>Acetobacterales</taxon>
        <taxon>Roseomonadaceae</taxon>
        <taxon>Belnapia</taxon>
    </lineage>
</organism>
<dbReference type="RefSeq" id="WP_090564727.1">
    <property type="nucleotide sequence ID" value="NZ_FMXZ01000007.1"/>
</dbReference>
<dbReference type="EMBL" id="FMZX01000002">
    <property type="protein sequence ID" value="SDC71029.1"/>
    <property type="molecule type" value="Genomic_DNA"/>
</dbReference>
<accession>A0A1G6NT66</accession>
<evidence type="ECO:0000313" key="3">
    <source>
        <dbReference type="Proteomes" id="UP000198925"/>
    </source>
</evidence>
<dbReference type="Proteomes" id="UP000198925">
    <property type="component" value="Unassembled WGS sequence"/>
</dbReference>
<keyword evidence="3" id="KW-1185">Reference proteome</keyword>
<evidence type="ECO:0000256" key="1">
    <source>
        <dbReference type="SAM" id="Phobius"/>
    </source>
</evidence>
<gene>
    <name evidence="2" type="ORF">SAMN04487779_1002137</name>
</gene>
<keyword evidence="1" id="KW-0472">Membrane</keyword>
<dbReference type="AlphaFoldDB" id="A0A1G6NT66"/>
<dbReference type="OrthoDB" id="7361074at2"/>
<reference evidence="2 3" key="1">
    <citation type="submission" date="2016-10" db="EMBL/GenBank/DDBJ databases">
        <authorList>
            <person name="de Groot N.N."/>
        </authorList>
    </citation>
    <scope>NUCLEOTIDE SEQUENCE [LARGE SCALE GENOMIC DNA]</scope>
    <source>
        <strain evidence="2 3">CPCC 100156</strain>
    </source>
</reference>
<proteinExistence type="predicted"/>
<feature type="transmembrane region" description="Helical" evidence="1">
    <location>
        <begin position="117"/>
        <end position="137"/>
    </location>
</feature>